<comment type="caution">
    <text evidence="2">The sequence shown here is derived from an EMBL/GenBank/DDBJ whole genome shotgun (WGS) entry which is preliminary data.</text>
</comment>
<organism evidence="2 3">
    <name type="scientific">Aeromonas caviae</name>
    <name type="common">Aeromonas punctata</name>
    <dbReference type="NCBI Taxonomy" id="648"/>
    <lineage>
        <taxon>Bacteria</taxon>
        <taxon>Pseudomonadati</taxon>
        <taxon>Pseudomonadota</taxon>
        <taxon>Gammaproteobacteria</taxon>
        <taxon>Aeromonadales</taxon>
        <taxon>Aeromonadaceae</taxon>
        <taxon>Aeromonas</taxon>
    </lineage>
</organism>
<name>A0AA37CZN7_AERCA</name>
<dbReference type="InterPro" id="IPR012337">
    <property type="entry name" value="RNaseH-like_sf"/>
</dbReference>
<dbReference type="AlphaFoldDB" id="A0AA37CZN7"/>
<dbReference type="EMBL" id="BPNN01000040">
    <property type="protein sequence ID" value="GJA64081.1"/>
    <property type="molecule type" value="Genomic_DNA"/>
</dbReference>
<dbReference type="SUPFAM" id="SSF53098">
    <property type="entry name" value="Ribonuclease H-like"/>
    <property type="match status" value="1"/>
</dbReference>
<protein>
    <recommendedName>
        <fullName evidence="1">3'-5' exoribonuclease Rv2179c-like domain-containing protein</fullName>
    </recommendedName>
</protein>
<proteinExistence type="predicted"/>
<sequence length="208" mass="23397">MLTVAVADRFELVNPAVVMDSETLAVDKKAIVLTLSAVRFNLLGRELGITIENGKLVEDGENVLHLKLDVTEQILAGRTIDPGTVAWWNKRSEGARQAIINGRSMSVREALILFSDFIQGAQPFSRGTDFDPPIIASLMEDFGLKAPWKYNQVRDVRTYIDALTDGRAGYLQQWQTPSWFVSHHSLHDCIRDAEQMLMARRLRFVDPA</sequence>
<evidence type="ECO:0000313" key="3">
    <source>
        <dbReference type="Proteomes" id="UP000886934"/>
    </source>
</evidence>
<gene>
    <name evidence="2" type="ORF">KAM351_26920</name>
</gene>
<reference evidence="2" key="1">
    <citation type="submission" date="2021-07" db="EMBL/GenBank/DDBJ databases">
        <title>Draft genome sequence of carbapenem-resistant Aeromonas spp. in Japan.</title>
        <authorList>
            <person name="Maehana S."/>
            <person name="Suzuki M."/>
            <person name="Kitasato H."/>
        </authorList>
    </citation>
    <scope>NUCLEOTIDE SEQUENCE</scope>
    <source>
        <strain evidence="2">KAM351</strain>
    </source>
</reference>
<evidence type="ECO:0000259" key="1">
    <source>
        <dbReference type="Pfam" id="PF16473"/>
    </source>
</evidence>
<dbReference type="Pfam" id="PF16473">
    <property type="entry name" value="Rv2179c-like"/>
    <property type="match status" value="1"/>
</dbReference>
<dbReference type="Proteomes" id="UP000886934">
    <property type="component" value="Unassembled WGS sequence"/>
</dbReference>
<dbReference type="InterPro" id="IPR033390">
    <property type="entry name" value="Rv2179c-like"/>
</dbReference>
<feature type="domain" description="3'-5' exoribonuclease Rv2179c-like" evidence="1">
    <location>
        <begin position="17"/>
        <end position="194"/>
    </location>
</feature>
<evidence type="ECO:0000313" key="2">
    <source>
        <dbReference type="EMBL" id="GJA64081.1"/>
    </source>
</evidence>
<accession>A0AA37CZN7</accession>